<dbReference type="PANTHER" id="PTHR30163">
    <property type="entry name" value="MEMBRANE-BOUND LYTIC MUREIN TRANSGLYCOSYLASE B"/>
    <property type="match status" value="1"/>
</dbReference>
<dbReference type="Gene3D" id="1.10.8.350">
    <property type="entry name" value="Bacterial muramidase"/>
    <property type="match status" value="1"/>
</dbReference>
<dbReference type="EMBL" id="UOFJ01000129">
    <property type="protein sequence ID" value="VAW64387.1"/>
    <property type="molecule type" value="Genomic_DNA"/>
</dbReference>
<feature type="domain" description="Transglycosylase SLT" evidence="1">
    <location>
        <begin position="38"/>
        <end position="329"/>
    </location>
</feature>
<dbReference type="FunFam" id="1.10.8.350:FF:000001">
    <property type="entry name" value="Lytic murein transglycosylase B"/>
    <property type="match status" value="1"/>
</dbReference>
<dbReference type="NCBIfam" id="TIGR02282">
    <property type="entry name" value="MltB"/>
    <property type="match status" value="1"/>
</dbReference>
<name>A0A3B0XMI0_9ZZZZ</name>
<dbReference type="Pfam" id="PF13406">
    <property type="entry name" value="SLT_2"/>
    <property type="match status" value="1"/>
</dbReference>
<dbReference type="GO" id="GO:0009253">
    <property type="term" value="P:peptidoglycan catabolic process"/>
    <property type="evidence" value="ECO:0007669"/>
    <property type="project" value="TreeGrafter"/>
</dbReference>
<dbReference type="GO" id="GO:0008933">
    <property type="term" value="F:peptidoglycan lytic transglycosylase activity"/>
    <property type="evidence" value="ECO:0007669"/>
    <property type="project" value="TreeGrafter"/>
</dbReference>
<dbReference type="InterPro" id="IPR031304">
    <property type="entry name" value="SLT_2"/>
</dbReference>
<gene>
    <name evidence="2" type="ORF">MNBD_GAMMA10-1194</name>
</gene>
<dbReference type="PANTHER" id="PTHR30163:SF9">
    <property type="entry name" value="MEMBRANE-BOUND LYTIC MUREIN TRANSGLYCOSYLASE B"/>
    <property type="match status" value="1"/>
</dbReference>
<dbReference type="InterPro" id="IPR043426">
    <property type="entry name" value="MltB-like"/>
</dbReference>
<accession>A0A3B0XMI0</accession>
<reference evidence="2" key="1">
    <citation type="submission" date="2018-06" db="EMBL/GenBank/DDBJ databases">
        <authorList>
            <person name="Zhirakovskaya E."/>
        </authorList>
    </citation>
    <scope>NUCLEOTIDE SEQUENCE</scope>
</reference>
<dbReference type="InterPro" id="IPR023346">
    <property type="entry name" value="Lysozyme-like_dom_sf"/>
</dbReference>
<dbReference type="CDD" id="cd13399">
    <property type="entry name" value="Slt35-like"/>
    <property type="match status" value="1"/>
</dbReference>
<organism evidence="2">
    <name type="scientific">hydrothermal vent metagenome</name>
    <dbReference type="NCBI Taxonomy" id="652676"/>
    <lineage>
        <taxon>unclassified sequences</taxon>
        <taxon>metagenomes</taxon>
        <taxon>ecological metagenomes</taxon>
    </lineage>
</organism>
<dbReference type="InterPro" id="IPR011757">
    <property type="entry name" value="Lytic_transglycosylase_MltB"/>
</dbReference>
<dbReference type="AlphaFoldDB" id="A0A3B0XMI0"/>
<proteinExistence type="predicted"/>
<protein>
    <submittedName>
        <fullName evidence="2">Membrane-bound lytic murein transglycosylase B</fullName>
    </submittedName>
</protein>
<evidence type="ECO:0000259" key="1">
    <source>
        <dbReference type="Pfam" id="PF13406"/>
    </source>
</evidence>
<sequence length="342" mass="38388">MKKKMILKSLSILPLSILSLCLGLVPSLASASINYSERPEVKQFINEMHKEHGYDKDLMHSWMKGVKQQKTALEAIARPAEGVLTWKKYRKIFLTDKRINKGVQFWKTNAETLSRAEKKFGVSARFIVAIIGVETFYGKRAGSYPVLDALTTLGFDYPPRGAFFRKQLKQYMLMVREEKLDAIKLTGSYAGAMGMPQFIPSSFRSFAVDFDGDGVRDFWRGSADSIGSVANYFSKHGWVAGDPVISRAVVANGAKKMASKKMKPHTSVIAYKNKGVEPAEAFKDKARATLLKLDGAQGEEYWLGLNNFYVITRYNHSPLYAMAVYQLSQEISSKYNAQLNAQ</sequence>
<evidence type="ECO:0000313" key="2">
    <source>
        <dbReference type="EMBL" id="VAW64387.1"/>
    </source>
</evidence>
<dbReference type="Gene3D" id="1.10.530.10">
    <property type="match status" value="1"/>
</dbReference>
<dbReference type="SUPFAM" id="SSF53955">
    <property type="entry name" value="Lysozyme-like"/>
    <property type="match status" value="1"/>
</dbReference>